<keyword evidence="9" id="KW-1185">Reference proteome</keyword>
<dbReference type="Proteomes" id="UP000324629">
    <property type="component" value="Unassembled WGS sequence"/>
</dbReference>
<protein>
    <recommendedName>
        <fullName evidence="7">Reverse transcriptase RNase H-like domain-containing protein</fullName>
    </recommendedName>
</protein>
<accession>A0A5J4NEB9</accession>
<dbReference type="InterPro" id="IPR050951">
    <property type="entry name" value="Retrovirus_Pol_polyprotein"/>
</dbReference>
<keyword evidence="1" id="KW-0808">Transferase</keyword>
<dbReference type="PANTHER" id="PTHR37984">
    <property type="entry name" value="PROTEIN CBG26694"/>
    <property type="match status" value="1"/>
</dbReference>
<keyword evidence="5" id="KW-0378">Hydrolase</keyword>
<dbReference type="Gene3D" id="3.10.20.370">
    <property type="match status" value="1"/>
</dbReference>
<evidence type="ECO:0000256" key="5">
    <source>
        <dbReference type="ARBA" id="ARBA00022801"/>
    </source>
</evidence>
<evidence type="ECO:0000256" key="1">
    <source>
        <dbReference type="ARBA" id="ARBA00022679"/>
    </source>
</evidence>
<dbReference type="AlphaFoldDB" id="A0A5J4NEB9"/>
<evidence type="ECO:0000313" key="9">
    <source>
        <dbReference type="Proteomes" id="UP000324629"/>
    </source>
</evidence>
<keyword evidence="6" id="KW-0695">RNA-directed DNA polymerase</keyword>
<comment type="caution">
    <text evidence="8">The sequence shown here is derived from an EMBL/GenBank/DDBJ whole genome shotgun (WGS) entry which is preliminary data.</text>
</comment>
<organism evidence="8 9">
    <name type="scientific">Paragonimus westermani</name>
    <dbReference type="NCBI Taxonomy" id="34504"/>
    <lineage>
        <taxon>Eukaryota</taxon>
        <taxon>Metazoa</taxon>
        <taxon>Spiralia</taxon>
        <taxon>Lophotrochozoa</taxon>
        <taxon>Platyhelminthes</taxon>
        <taxon>Trematoda</taxon>
        <taxon>Digenea</taxon>
        <taxon>Plagiorchiida</taxon>
        <taxon>Troglotremata</taxon>
        <taxon>Troglotrematidae</taxon>
        <taxon>Paragonimus</taxon>
    </lineage>
</organism>
<evidence type="ECO:0000313" key="8">
    <source>
        <dbReference type="EMBL" id="KAA3673966.1"/>
    </source>
</evidence>
<dbReference type="InterPro" id="IPR043502">
    <property type="entry name" value="DNA/RNA_pol_sf"/>
</dbReference>
<name>A0A5J4NEB9_9TREM</name>
<keyword evidence="4" id="KW-0255">Endonuclease</keyword>
<dbReference type="GO" id="GO:0004519">
    <property type="term" value="F:endonuclease activity"/>
    <property type="evidence" value="ECO:0007669"/>
    <property type="project" value="UniProtKB-KW"/>
</dbReference>
<dbReference type="CDD" id="cd09274">
    <property type="entry name" value="RNase_HI_RT_Ty3"/>
    <property type="match status" value="1"/>
</dbReference>
<dbReference type="EMBL" id="QNGE01003500">
    <property type="protein sequence ID" value="KAA3673966.1"/>
    <property type="molecule type" value="Genomic_DNA"/>
</dbReference>
<evidence type="ECO:0000256" key="4">
    <source>
        <dbReference type="ARBA" id="ARBA00022759"/>
    </source>
</evidence>
<dbReference type="Pfam" id="PF17917">
    <property type="entry name" value="RT_RNaseH"/>
    <property type="match status" value="1"/>
</dbReference>
<proteinExistence type="predicted"/>
<sequence length="308" mass="35323">MFTRQVRHMRLARMDEQQSLLVNLCLRPECRWVFIIADVRQPKLRADFLTQYNLWADLKHKRLFDVDTQLSAKGRSIFTSSAQPLLPSPLDNSVYANLLRKFPELTTPSFHRSCLNHSITHSVITNGNPVFARPRHLPPDEYVARDSVKRWVSNFGVPFTVTTDRETNAPLFLNVDAPSTAVGAALQQTVRKSHQPLGFFSYKLSSAESRYSTFGRELLAIHKAVRHFRHLLEDRQFSVYIDHKPLTGALKAKPDRYSPREARHLDFISQFTNDIRHNPGDQNVVADALSRPDVDSIDSLSTVFVYCH</sequence>
<keyword evidence="3" id="KW-0540">Nuclease</keyword>
<dbReference type="PANTHER" id="PTHR37984:SF5">
    <property type="entry name" value="PROTEIN NYNRIN-LIKE"/>
    <property type="match status" value="1"/>
</dbReference>
<evidence type="ECO:0000259" key="7">
    <source>
        <dbReference type="Pfam" id="PF17917"/>
    </source>
</evidence>
<evidence type="ECO:0000256" key="6">
    <source>
        <dbReference type="ARBA" id="ARBA00022918"/>
    </source>
</evidence>
<dbReference type="FunFam" id="3.10.20.370:FF:000001">
    <property type="entry name" value="Retrovirus-related Pol polyprotein from transposon 17.6-like protein"/>
    <property type="match status" value="1"/>
</dbReference>
<dbReference type="InterPro" id="IPR041373">
    <property type="entry name" value="RT_RNaseH"/>
</dbReference>
<keyword evidence="2" id="KW-0548">Nucleotidyltransferase</keyword>
<feature type="domain" description="Reverse transcriptase RNase H-like" evidence="7">
    <location>
        <begin position="168"/>
        <end position="271"/>
    </location>
</feature>
<gene>
    <name evidence="8" type="ORF">DEA37_0011048</name>
</gene>
<reference evidence="8 9" key="1">
    <citation type="journal article" date="2019" name="Gigascience">
        <title>Whole-genome sequence of the oriental lung fluke Paragonimus westermani.</title>
        <authorList>
            <person name="Oey H."/>
            <person name="Zakrzewski M."/>
            <person name="Narain K."/>
            <person name="Devi K.R."/>
            <person name="Agatsuma T."/>
            <person name="Nawaratna S."/>
            <person name="Gobert G.N."/>
            <person name="Jones M.K."/>
            <person name="Ragan M.A."/>
            <person name="McManus D.P."/>
            <person name="Krause L."/>
        </authorList>
    </citation>
    <scope>NUCLEOTIDE SEQUENCE [LARGE SCALE GENOMIC DNA]</scope>
    <source>
        <strain evidence="8 9">IND2009</strain>
    </source>
</reference>
<dbReference type="GO" id="GO:0003964">
    <property type="term" value="F:RNA-directed DNA polymerase activity"/>
    <property type="evidence" value="ECO:0007669"/>
    <property type="project" value="UniProtKB-KW"/>
</dbReference>
<dbReference type="GO" id="GO:0016787">
    <property type="term" value="F:hydrolase activity"/>
    <property type="evidence" value="ECO:0007669"/>
    <property type="project" value="UniProtKB-KW"/>
</dbReference>
<dbReference type="SUPFAM" id="SSF56672">
    <property type="entry name" value="DNA/RNA polymerases"/>
    <property type="match status" value="1"/>
</dbReference>
<evidence type="ECO:0000256" key="3">
    <source>
        <dbReference type="ARBA" id="ARBA00022722"/>
    </source>
</evidence>
<evidence type="ECO:0000256" key="2">
    <source>
        <dbReference type="ARBA" id="ARBA00022695"/>
    </source>
</evidence>